<reference evidence="1" key="1">
    <citation type="submission" date="2022-08" db="EMBL/GenBank/DDBJ databases">
        <title>Draft genome sequencing of Roseisolibacter agri AW1220.</title>
        <authorList>
            <person name="Tobiishi Y."/>
            <person name="Tonouchi A."/>
        </authorList>
    </citation>
    <scope>NUCLEOTIDE SEQUENCE</scope>
    <source>
        <strain evidence="1">AW1220</strain>
    </source>
</reference>
<dbReference type="RefSeq" id="WP_284349502.1">
    <property type="nucleotide sequence ID" value="NZ_BRXS01000002.1"/>
</dbReference>
<proteinExistence type="predicted"/>
<organism evidence="1 2">
    <name type="scientific">Roseisolibacter agri</name>
    <dbReference type="NCBI Taxonomy" id="2014610"/>
    <lineage>
        <taxon>Bacteria</taxon>
        <taxon>Pseudomonadati</taxon>
        <taxon>Gemmatimonadota</taxon>
        <taxon>Gemmatimonadia</taxon>
        <taxon>Gemmatimonadales</taxon>
        <taxon>Gemmatimonadaceae</taxon>
        <taxon>Roseisolibacter</taxon>
    </lineage>
</organism>
<evidence type="ECO:0000313" key="2">
    <source>
        <dbReference type="Proteomes" id="UP001161325"/>
    </source>
</evidence>
<evidence type="ECO:0000313" key="1">
    <source>
        <dbReference type="EMBL" id="GLC25061.1"/>
    </source>
</evidence>
<name>A0AA37V6A1_9BACT</name>
<keyword evidence="2" id="KW-1185">Reference proteome</keyword>
<dbReference type="AlphaFoldDB" id="A0AA37V6A1"/>
<sequence length="321" mass="33295">MTPPLLAIPHDWVRHVQHVRTWPTDVLPTRNGREQRLARSVRPRETLRYLLTLETVEEGAAVFGAHVQAAHAASAPLRRQVRVPRWEDATLLVVDAESGADQLVLWAGPGDNATHRRFANGGAVALWRPGHPVGVATLAAADAITADTLTLAEGLAEPWAAGTRVAPLATGRVASDVAWERITGTVGQVALEVVLDDDVAGLTAAVEGAPGSAQLPTIVSLALTNEDGGNVAIDPGGAQRRLLVTARDALGALVPVPNSLVWSLGSPTVLTLRVPDASPAAPLVGGPVAYLGFEPGAGGSPRVDVEDPVTGLSAFYVVIGG</sequence>
<protein>
    <submittedName>
        <fullName evidence="1">Uncharacterized protein</fullName>
    </submittedName>
</protein>
<accession>A0AA37V6A1</accession>
<dbReference type="Proteomes" id="UP001161325">
    <property type="component" value="Unassembled WGS sequence"/>
</dbReference>
<gene>
    <name evidence="1" type="ORF">rosag_15740</name>
</gene>
<comment type="caution">
    <text evidence="1">The sequence shown here is derived from an EMBL/GenBank/DDBJ whole genome shotgun (WGS) entry which is preliminary data.</text>
</comment>
<dbReference type="EMBL" id="BRXS01000002">
    <property type="protein sequence ID" value="GLC25061.1"/>
    <property type="molecule type" value="Genomic_DNA"/>
</dbReference>